<keyword evidence="4" id="KW-1185">Reference proteome</keyword>
<dbReference type="PANTHER" id="PTHR46112">
    <property type="entry name" value="AMINOPEPTIDASE"/>
    <property type="match status" value="1"/>
</dbReference>
<dbReference type="InterPro" id="IPR036005">
    <property type="entry name" value="Creatinase/aminopeptidase-like"/>
</dbReference>
<name>A0A9W6JVR9_9HYPH</name>
<dbReference type="SUPFAM" id="SSF55920">
    <property type="entry name" value="Creatinase/aminopeptidase"/>
    <property type="match status" value="1"/>
</dbReference>
<dbReference type="PANTHER" id="PTHR46112:SF2">
    <property type="entry name" value="XAA-PRO AMINOPEPTIDASE P-RELATED"/>
    <property type="match status" value="1"/>
</dbReference>
<dbReference type="AlphaFoldDB" id="A0A9W6JVR9"/>
<evidence type="ECO:0000259" key="2">
    <source>
        <dbReference type="Pfam" id="PF01321"/>
    </source>
</evidence>
<dbReference type="SUPFAM" id="SSF53092">
    <property type="entry name" value="Creatinase/prolidase N-terminal domain"/>
    <property type="match status" value="1"/>
</dbReference>
<accession>A0A9W6JVR9</accession>
<feature type="domain" description="Peptidase M24" evidence="1">
    <location>
        <begin position="165"/>
        <end position="373"/>
    </location>
</feature>
<dbReference type="Pfam" id="PF01321">
    <property type="entry name" value="Creatinase_N"/>
    <property type="match status" value="1"/>
</dbReference>
<reference evidence="3" key="2">
    <citation type="submission" date="2023-01" db="EMBL/GenBank/DDBJ databases">
        <authorList>
            <person name="Sun Q."/>
            <person name="Evtushenko L."/>
        </authorList>
    </citation>
    <scope>NUCLEOTIDE SEQUENCE</scope>
    <source>
        <strain evidence="3">VKM B-2789</strain>
    </source>
</reference>
<reference evidence="3" key="1">
    <citation type="journal article" date="2014" name="Int. J. Syst. Evol. Microbiol.">
        <title>Complete genome sequence of Corynebacterium casei LMG S-19264T (=DSM 44701T), isolated from a smear-ripened cheese.</title>
        <authorList>
            <consortium name="US DOE Joint Genome Institute (JGI-PGF)"/>
            <person name="Walter F."/>
            <person name="Albersmeier A."/>
            <person name="Kalinowski J."/>
            <person name="Ruckert C."/>
        </authorList>
    </citation>
    <scope>NUCLEOTIDE SEQUENCE</scope>
    <source>
        <strain evidence="3">VKM B-2789</strain>
    </source>
</reference>
<evidence type="ECO:0000259" key="1">
    <source>
        <dbReference type="Pfam" id="PF00557"/>
    </source>
</evidence>
<evidence type="ECO:0000313" key="4">
    <source>
        <dbReference type="Proteomes" id="UP001143330"/>
    </source>
</evidence>
<dbReference type="EMBL" id="BSFM01000012">
    <property type="protein sequence ID" value="GLK84157.1"/>
    <property type="molecule type" value="Genomic_DNA"/>
</dbReference>
<dbReference type="Gene3D" id="3.40.350.10">
    <property type="entry name" value="Creatinase/prolidase N-terminal domain"/>
    <property type="match status" value="1"/>
</dbReference>
<gene>
    <name evidence="3" type="ORF">GCM10017653_22270</name>
</gene>
<dbReference type="InterPro" id="IPR029149">
    <property type="entry name" value="Creatin/AminoP/Spt16_N"/>
</dbReference>
<proteinExistence type="predicted"/>
<organism evidence="3 4">
    <name type="scientific">Ancylobacter defluvii</name>
    <dbReference type="NCBI Taxonomy" id="1282440"/>
    <lineage>
        <taxon>Bacteria</taxon>
        <taxon>Pseudomonadati</taxon>
        <taxon>Pseudomonadota</taxon>
        <taxon>Alphaproteobacteria</taxon>
        <taxon>Hyphomicrobiales</taxon>
        <taxon>Xanthobacteraceae</taxon>
        <taxon>Ancylobacter</taxon>
    </lineage>
</organism>
<comment type="caution">
    <text evidence="3">The sequence shown here is derived from an EMBL/GenBank/DDBJ whole genome shotgun (WGS) entry which is preliminary data.</text>
</comment>
<dbReference type="Pfam" id="PF00557">
    <property type="entry name" value="Peptidase_M24"/>
    <property type="match status" value="1"/>
</dbReference>
<dbReference type="Proteomes" id="UP001143330">
    <property type="component" value="Unassembled WGS sequence"/>
</dbReference>
<sequence length="391" mass="43053">MPVFAREEYLGRLERVKARMRERGLDILICADPASMNYLTGYDGWSFYVHQYVVVGLDREEPLWVGRAMDAPGARLTSFLAAESIRAYPETHVDSPTLHPAQFLAGVIADLGWDRATIGVDLDAFYFTARAYLELGKALPAARLVDTELLVAWVRLVKSEAEVALMRGAAAIVSHAMKVGMETVASGVRECDAVAEITAAQFRGTAGFWGDYPAALANVPHGEKTAAPHLTWTGERYRQGEVAYLELGGCHARYHAALARTLYMGTPPAQLLDVVKVVAEGMDVALDAARAGTTAHEVASAWNRVIARAGYEKPSRIGYSIGLNYPPDWGERTLSLREGERAVLEENMCFHMILGMWMDDWGYELSETFRITASGAPEVLTNFPRELVIKP</sequence>
<protein>
    <submittedName>
        <fullName evidence="3">Creatinase</fullName>
    </submittedName>
</protein>
<dbReference type="InterPro" id="IPR000587">
    <property type="entry name" value="Creatinase_N"/>
</dbReference>
<dbReference type="CDD" id="cd01066">
    <property type="entry name" value="APP_MetAP"/>
    <property type="match status" value="1"/>
</dbReference>
<dbReference type="Gene3D" id="3.90.230.10">
    <property type="entry name" value="Creatinase/methionine aminopeptidase superfamily"/>
    <property type="match status" value="1"/>
</dbReference>
<dbReference type="InterPro" id="IPR050659">
    <property type="entry name" value="Peptidase_M24B"/>
</dbReference>
<dbReference type="InterPro" id="IPR000994">
    <property type="entry name" value="Pept_M24"/>
</dbReference>
<evidence type="ECO:0000313" key="3">
    <source>
        <dbReference type="EMBL" id="GLK84157.1"/>
    </source>
</evidence>
<dbReference type="RefSeq" id="WP_213358461.1">
    <property type="nucleotide sequence ID" value="NZ_BSFM01000012.1"/>
</dbReference>
<feature type="domain" description="Creatinase N-terminal" evidence="2">
    <location>
        <begin position="12"/>
        <end position="157"/>
    </location>
</feature>